<evidence type="ECO:0000313" key="1">
    <source>
        <dbReference type="EMBL" id="QLJ16839.1"/>
    </source>
</evidence>
<organism evidence="1 2">
    <name type="scientific">Pseudomonas putida</name>
    <name type="common">Arthrobacter siderocapsulatus</name>
    <dbReference type="NCBI Taxonomy" id="303"/>
    <lineage>
        <taxon>Bacteria</taxon>
        <taxon>Pseudomonadati</taxon>
        <taxon>Pseudomonadota</taxon>
        <taxon>Gammaproteobacteria</taxon>
        <taxon>Pseudomonadales</taxon>
        <taxon>Pseudomonadaceae</taxon>
        <taxon>Pseudomonas</taxon>
    </lineage>
</organism>
<name>A0A7D6A3X3_PSEPU</name>
<gene>
    <name evidence="1" type="ORF">H0H12_13290</name>
</gene>
<sequence>MQLQQQRIADEFRWLHRRDLAPEEFLSWVLEWAACALRARLANAPRNAERVLNIK</sequence>
<proteinExistence type="predicted"/>
<dbReference type="Proteomes" id="UP000510934">
    <property type="component" value="Chromosome"/>
</dbReference>
<dbReference type="AlphaFoldDB" id="A0A7D6A3X3"/>
<accession>A0A7D6A3X3</accession>
<dbReference type="RefSeq" id="WP_178085897.1">
    <property type="nucleotide sequence ID" value="NZ_CP059052.1"/>
</dbReference>
<protein>
    <submittedName>
        <fullName evidence="1">Uncharacterized protein</fullName>
    </submittedName>
</protein>
<evidence type="ECO:0000313" key="2">
    <source>
        <dbReference type="Proteomes" id="UP000510934"/>
    </source>
</evidence>
<dbReference type="EMBL" id="CP059052">
    <property type="protein sequence ID" value="QLJ16839.1"/>
    <property type="molecule type" value="Genomic_DNA"/>
</dbReference>
<reference evidence="1 2" key="1">
    <citation type="journal article" date="2009" name="Mikrobiologiia">
        <title>[Phenanthren biodegradation and interaction of Pseudomonas putida BS3701 and Burkholderia sp.BS3702 in plant rhizosphere].</title>
        <authorList>
            <person name="Ovchinnikova A.A."/>
            <person name="Vetrova A.A."/>
            <person name="Filonov A.E."/>
            <person name="Boronin A.M."/>
        </authorList>
    </citation>
    <scope>NUCLEOTIDE SEQUENCE [LARGE SCALE GENOMIC DNA]</scope>
    <source>
        <strain evidence="1 2">BS3701</strain>
    </source>
</reference>